<evidence type="ECO:0000313" key="2">
    <source>
        <dbReference type="Proteomes" id="UP000247980"/>
    </source>
</evidence>
<evidence type="ECO:0000313" key="1">
    <source>
        <dbReference type="EMBL" id="PYI37042.1"/>
    </source>
</evidence>
<proteinExistence type="predicted"/>
<dbReference type="Proteomes" id="UP000247980">
    <property type="component" value="Unassembled WGS sequence"/>
</dbReference>
<keyword evidence="2" id="KW-1185">Reference proteome</keyword>
<comment type="caution">
    <text evidence="1">The sequence shown here is derived from an EMBL/GenBank/DDBJ whole genome shotgun (WGS) entry which is preliminary data.</text>
</comment>
<dbReference type="InterPro" id="IPR006530">
    <property type="entry name" value="YD"/>
</dbReference>
<dbReference type="NCBIfam" id="TIGR01643">
    <property type="entry name" value="YD_repeat_2x"/>
    <property type="match status" value="1"/>
</dbReference>
<evidence type="ECO:0008006" key="3">
    <source>
        <dbReference type="Google" id="ProtNLM"/>
    </source>
</evidence>
<dbReference type="InterPro" id="IPR031325">
    <property type="entry name" value="RHS_repeat"/>
</dbReference>
<dbReference type="AlphaFoldDB" id="A0A2V5INU5"/>
<dbReference type="Pfam" id="PF05593">
    <property type="entry name" value="RHS_repeat"/>
    <property type="match status" value="1"/>
</dbReference>
<reference evidence="1 2" key="1">
    <citation type="submission" date="2018-05" db="EMBL/GenBank/DDBJ databases">
        <title>Genetic diversity of glacier-inhabiting Cryobacterium bacteria in China and description of Cryobacterium mengkeensis sp. nov. and Arthrobacter glacialis sp. nov.</title>
        <authorList>
            <person name="Liu Q."/>
            <person name="Xin Y.-H."/>
        </authorList>
    </citation>
    <scope>NUCLEOTIDE SEQUENCE [LARGE SCALE GENOMIC DNA]</scope>
    <source>
        <strain evidence="1 2">B7</strain>
    </source>
</reference>
<accession>A0A2V5INU5</accession>
<dbReference type="EMBL" id="QJVC01000031">
    <property type="protein sequence ID" value="PYI37042.1"/>
    <property type="molecule type" value="Genomic_DNA"/>
</dbReference>
<name>A0A2V5INU5_9MICC</name>
<organism evidence="1 2">
    <name type="scientific">Arthrobacter psychrolactophilus</name>
    <dbReference type="NCBI Taxonomy" id="92442"/>
    <lineage>
        <taxon>Bacteria</taxon>
        <taxon>Bacillati</taxon>
        <taxon>Actinomycetota</taxon>
        <taxon>Actinomycetes</taxon>
        <taxon>Micrococcales</taxon>
        <taxon>Micrococcaceae</taxon>
        <taxon>Arthrobacter</taxon>
    </lineage>
</organism>
<dbReference type="Gene3D" id="2.180.10.10">
    <property type="entry name" value="RHS repeat-associated core"/>
    <property type="match status" value="1"/>
</dbReference>
<gene>
    <name evidence="1" type="ORF">CVS30_17475</name>
</gene>
<sequence>MRSSAGSCGACTVSLVSLVVNWVFTVYTLDGTGRVTNVVDAASATYTYTYDARGNRLTAGGPAGTQTLAANAANQISTAGYT</sequence>
<protein>
    <recommendedName>
        <fullName evidence="3">RHS repeat protein</fullName>
    </recommendedName>
</protein>